<dbReference type="InterPro" id="IPR024160">
    <property type="entry name" value="BIN3_SAM-bd_dom"/>
</dbReference>
<evidence type="ECO:0000256" key="1">
    <source>
        <dbReference type="ARBA" id="ARBA00008361"/>
    </source>
</evidence>
<keyword evidence="2 6" id="KW-0489">Methyltransferase</keyword>
<evidence type="ECO:0000313" key="9">
    <source>
        <dbReference type="EMBL" id="JAG37556.1"/>
    </source>
</evidence>
<dbReference type="Gene3D" id="3.40.50.150">
    <property type="entry name" value="Vaccinia Virus protein VP39"/>
    <property type="match status" value="1"/>
</dbReference>
<reference evidence="9" key="1">
    <citation type="journal article" date="2014" name="PLoS ONE">
        <title>Transcriptome-Based Identification of ABC Transporters in the Western Tarnished Plant Bug Lygus hesperus.</title>
        <authorList>
            <person name="Hull J.J."/>
            <person name="Chaney K."/>
            <person name="Geib S.M."/>
            <person name="Fabrick J.A."/>
            <person name="Brent C.S."/>
            <person name="Walsh D."/>
            <person name="Lavine L.C."/>
        </authorList>
    </citation>
    <scope>NUCLEOTIDE SEQUENCE</scope>
</reference>
<protein>
    <recommendedName>
        <fullName evidence="6">RNA methyltransferase</fullName>
        <ecNumber evidence="6">2.1.1.-</ecNumber>
    </recommendedName>
</protein>
<dbReference type="PANTHER" id="PTHR12315">
    <property type="entry name" value="BICOID-INTERACTING PROTEIN RELATED"/>
    <property type="match status" value="1"/>
</dbReference>
<evidence type="ECO:0000256" key="5">
    <source>
        <dbReference type="PROSITE-ProRule" id="PRU00848"/>
    </source>
</evidence>
<dbReference type="GO" id="GO:0008171">
    <property type="term" value="F:O-methyltransferase activity"/>
    <property type="evidence" value="ECO:0007669"/>
    <property type="project" value="UniProtKB-UniRule"/>
</dbReference>
<evidence type="ECO:0000313" key="8">
    <source>
        <dbReference type="EMBL" id="JAG11582.1"/>
    </source>
</evidence>
<dbReference type="EC" id="2.1.1.-" evidence="6"/>
<dbReference type="PROSITE" id="PS51515">
    <property type="entry name" value="BIN3_SAM"/>
    <property type="match status" value="1"/>
</dbReference>
<name>A0A0A9Z113_LYGHE</name>
<evidence type="ECO:0000256" key="3">
    <source>
        <dbReference type="ARBA" id="ARBA00022679"/>
    </source>
</evidence>
<dbReference type="InterPro" id="IPR039772">
    <property type="entry name" value="Bin3-like"/>
</dbReference>
<gene>
    <name evidence="9" type="primary">BCDIN3D_0</name>
    <name evidence="8" type="synonym">BCDIN3D_5</name>
    <name evidence="9" type="ORF">CM83_70638</name>
    <name evidence="8" type="ORF">CM83_70645</name>
</gene>
<keyword evidence="4 5" id="KW-0949">S-adenosyl-L-methionine</keyword>
<dbReference type="SUPFAM" id="SSF53335">
    <property type="entry name" value="S-adenosyl-L-methionine-dependent methyltransferases"/>
    <property type="match status" value="1"/>
</dbReference>
<dbReference type="PANTHER" id="PTHR12315:SF1">
    <property type="entry name" value="RNA 5'-MONOPHOSPHATE METHYLTRANSFERASE"/>
    <property type="match status" value="1"/>
</dbReference>
<dbReference type="GO" id="GO:0032259">
    <property type="term" value="P:methylation"/>
    <property type="evidence" value="ECO:0007669"/>
    <property type="project" value="UniProtKB-KW"/>
</dbReference>
<evidence type="ECO:0000259" key="7">
    <source>
        <dbReference type="PROSITE" id="PS51515"/>
    </source>
</evidence>
<keyword evidence="3 6" id="KW-0808">Transferase</keyword>
<evidence type="ECO:0000256" key="6">
    <source>
        <dbReference type="RuleBase" id="RU367087"/>
    </source>
</evidence>
<dbReference type="EMBL" id="GBHO01006048">
    <property type="protein sequence ID" value="JAG37556.1"/>
    <property type="molecule type" value="Transcribed_RNA"/>
</dbReference>
<dbReference type="InterPro" id="IPR029063">
    <property type="entry name" value="SAM-dependent_MTases_sf"/>
</dbReference>
<accession>A0A0A9Z113</accession>
<dbReference type="EMBL" id="GBHO01032022">
    <property type="protein sequence ID" value="JAG11582.1"/>
    <property type="molecule type" value="Transcribed_RNA"/>
</dbReference>
<sequence length="276" mass="31541">MLHCLFPAARYCTVWYTPGGITNKKSREMEYSSEPPGAARYGNFISYYNFHPPDERTKLLPVEILASICENVAHDQPIAILDVGCNSGELTERVHELIEEKLGRRCCTLAIDLDPILILRARENNNSKFNITYDVVDVSDVQFLAAAKRFLETIGRVKFDITFLFSITMWIHLNRGDEGLESSLSSVSTISKALVVEPQPWRCYRAAVRRMKRSGAPPFEMFDKLRSRSGVEDDIVVFLETRCHMRKVFETSRTSWGRKLIIFKEVLGDAVQRLPT</sequence>
<dbReference type="GO" id="GO:0005737">
    <property type="term" value="C:cytoplasm"/>
    <property type="evidence" value="ECO:0007669"/>
    <property type="project" value="TreeGrafter"/>
</dbReference>
<dbReference type="GO" id="GO:0008173">
    <property type="term" value="F:RNA methyltransferase activity"/>
    <property type="evidence" value="ECO:0007669"/>
    <property type="project" value="UniProtKB-UniRule"/>
</dbReference>
<evidence type="ECO:0000256" key="4">
    <source>
        <dbReference type="ARBA" id="ARBA00022691"/>
    </source>
</evidence>
<organism evidence="9">
    <name type="scientific">Lygus hesperus</name>
    <name type="common">Western plant bug</name>
    <dbReference type="NCBI Taxonomy" id="30085"/>
    <lineage>
        <taxon>Eukaryota</taxon>
        <taxon>Metazoa</taxon>
        <taxon>Ecdysozoa</taxon>
        <taxon>Arthropoda</taxon>
        <taxon>Hexapoda</taxon>
        <taxon>Insecta</taxon>
        <taxon>Pterygota</taxon>
        <taxon>Neoptera</taxon>
        <taxon>Paraneoptera</taxon>
        <taxon>Hemiptera</taxon>
        <taxon>Heteroptera</taxon>
        <taxon>Panheteroptera</taxon>
        <taxon>Cimicomorpha</taxon>
        <taxon>Miridae</taxon>
        <taxon>Mirini</taxon>
        <taxon>Lygus</taxon>
    </lineage>
</organism>
<feature type="domain" description="Bin3-type SAM" evidence="7">
    <location>
        <begin position="54"/>
        <end position="268"/>
    </location>
</feature>
<dbReference type="GO" id="GO:2000632">
    <property type="term" value="P:negative regulation of pre-miRNA processing"/>
    <property type="evidence" value="ECO:0007669"/>
    <property type="project" value="TreeGrafter"/>
</dbReference>
<dbReference type="AlphaFoldDB" id="A0A0A9Z113"/>
<dbReference type="Pfam" id="PF06859">
    <property type="entry name" value="Bin3"/>
    <property type="match status" value="1"/>
</dbReference>
<reference evidence="9" key="2">
    <citation type="submission" date="2014-07" db="EMBL/GenBank/DDBJ databases">
        <authorList>
            <person name="Hull J."/>
        </authorList>
    </citation>
    <scope>NUCLEOTIDE SEQUENCE</scope>
</reference>
<dbReference type="InterPro" id="IPR010675">
    <property type="entry name" value="Bin3_C"/>
</dbReference>
<proteinExistence type="inferred from homology"/>
<comment type="similarity">
    <text evidence="1 6">Belongs to the methyltransferase superfamily.</text>
</comment>
<evidence type="ECO:0000256" key="2">
    <source>
        <dbReference type="ARBA" id="ARBA00022603"/>
    </source>
</evidence>